<organism evidence="2 3">
    <name type="scientific">Coprococcus comes</name>
    <dbReference type="NCBI Taxonomy" id="410072"/>
    <lineage>
        <taxon>Bacteria</taxon>
        <taxon>Bacillati</taxon>
        <taxon>Bacillota</taxon>
        <taxon>Clostridia</taxon>
        <taxon>Lachnospirales</taxon>
        <taxon>Lachnospiraceae</taxon>
        <taxon>Coprococcus</taxon>
    </lineage>
</organism>
<proteinExistence type="predicted"/>
<dbReference type="PANTHER" id="PTHR46438">
    <property type="entry name" value="ALPHA/BETA-HYDROLASES SUPERFAMILY PROTEIN"/>
    <property type="match status" value="1"/>
</dbReference>
<dbReference type="Proteomes" id="UP000095727">
    <property type="component" value="Unassembled WGS sequence"/>
</dbReference>
<reference evidence="2 3" key="1">
    <citation type="submission" date="2015-09" db="EMBL/GenBank/DDBJ databases">
        <authorList>
            <consortium name="Pathogen Informatics"/>
        </authorList>
    </citation>
    <scope>NUCLEOTIDE SEQUENCE [LARGE SCALE GENOMIC DNA]</scope>
    <source>
        <strain evidence="2 3">2789STDY5834962</strain>
    </source>
</reference>
<name>A0A173U936_9FIRM</name>
<dbReference type="SUPFAM" id="SSF53474">
    <property type="entry name" value="alpha/beta-Hydrolases"/>
    <property type="match status" value="1"/>
</dbReference>
<dbReference type="Gene3D" id="3.40.50.1820">
    <property type="entry name" value="alpha/beta hydrolase"/>
    <property type="match status" value="1"/>
</dbReference>
<dbReference type="EMBL" id="CYXR01000025">
    <property type="protein sequence ID" value="CUN11563.1"/>
    <property type="molecule type" value="Genomic_DNA"/>
</dbReference>
<evidence type="ECO:0000313" key="3">
    <source>
        <dbReference type="Proteomes" id="UP000095727"/>
    </source>
</evidence>
<dbReference type="AlphaFoldDB" id="A0A173U936"/>
<protein>
    <submittedName>
        <fullName evidence="2">Soluble epoxide hydrolase</fullName>
        <ecNumber evidence="2">3.3.2.10</ecNumber>
    </submittedName>
</protein>
<evidence type="ECO:0000259" key="1">
    <source>
        <dbReference type="Pfam" id="PF12697"/>
    </source>
</evidence>
<dbReference type="Pfam" id="PF12697">
    <property type="entry name" value="Abhydrolase_6"/>
    <property type="match status" value="1"/>
</dbReference>
<dbReference type="EC" id="3.3.2.10" evidence="2"/>
<accession>A0A173U936</accession>
<feature type="domain" description="AB hydrolase-1" evidence="1">
    <location>
        <begin position="101"/>
        <end position="346"/>
    </location>
</feature>
<dbReference type="PANTHER" id="PTHR46438:SF2">
    <property type="entry name" value="ALPHA_BETA-HYDROLASES SUPERFAMILY PROTEIN"/>
    <property type="match status" value="1"/>
</dbReference>
<dbReference type="InterPro" id="IPR029058">
    <property type="entry name" value="AB_hydrolase_fold"/>
</dbReference>
<evidence type="ECO:0000313" key="2">
    <source>
        <dbReference type="EMBL" id="CUN11563.1"/>
    </source>
</evidence>
<dbReference type="GO" id="GO:0004301">
    <property type="term" value="F:epoxide hydrolase activity"/>
    <property type="evidence" value="ECO:0007669"/>
    <property type="project" value="UniProtKB-EC"/>
</dbReference>
<gene>
    <name evidence="2" type="ORF">ERS852574_02791</name>
</gene>
<dbReference type="InterPro" id="IPR000073">
    <property type="entry name" value="AB_hydrolase_1"/>
</dbReference>
<keyword evidence="2" id="KW-0378">Hydrolase</keyword>
<sequence length="355" mass="40139">MVYLSISRKVKNYTKQILFASMILLNRGKNDSEKGQLTMKNKLKSCAILATLGAITIHLINKTLIEMATKDSLLNSSEGNYYDWRFGKIYYRKQGNGKPLLLLHDLDAESSGVEWKKVAAILAEKHTVYTVDLLGCGRSEKPNITYTNFLYVQMLTDFIKHIIGEKADVVATGESAAIAVMACGNDENVIGKICMVNPLSLTELAKCPNKRTKTLKFLIEIPIIGTLLYNIIHSREAIDEKFVDKYLYDEDAIDYQMTKIYHESAHNENAHSKYLFASIKGGYTKTNIYHCIRKATNSICIISGQYDENSIEIAKQYQKHVPAIECMCIKDTRHLPQIEQPEGFAEQLDILFSAE</sequence>